<dbReference type="EMBL" id="JAAALK010000288">
    <property type="protein sequence ID" value="KAG8052231.1"/>
    <property type="molecule type" value="Genomic_DNA"/>
</dbReference>
<evidence type="ECO:0000313" key="1">
    <source>
        <dbReference type="EMBL" id="KAG8052231.1"/>
    </source>
</evidence>
<dbReference type="Proteomes" id="UP000729402">
    <property type="component" value="Unassembled WGS sequence"/>
</dbReference>
<gene>
    <name evidence="1" type="ORF">GUJ93_ZPchr0001g29404</name>
</gene>
<keyword evidence="2" id="KW-1185">Reference proteome</keyword>
<accession>A0A8J5VA17</accession>
<proteinExistence type="predicted"/>
<dbReference type="AlphaFoldDB" id="A0A8J5VA17"/>
<sequence length="70" mass="7912">MKPRSLQEIQAEGSRRHHPTQAAILFGTTQRFPRSWRAVFPTAAGVSVAVRLNRSMRQQQLYCLGLGYAL</sequence>
<comment type="caution">
    <text evidence="1">The sequence shown here is derived from an EMBL/GenBank/DDBJ whole genome shotgun (WGS) entry which is preliminary data.</text>
</comment>
<reference evidence="1" key="2">
    <citation type="submission" date="2021-02" db="EMBL/GenBank/DDBJ databases">
        <authorList>
            <person name="Kimball J.A."/>
            <person name="Haas M.W."/>
            <person name="Macchietto M."/>
            <person name="Kono T."/>
            <person name="Duquette J."/>
            <person name="Shao M."/>
        </authorList>
    </citation>
    <scope>NUCLEOTIDE SEQUENCE</scope>
    <source>
        <tissue evidence="1">Fresh leaf tissue</tissue>
    </source>
</reference>
<organism evidence="1 2">
    <name type="scientific">Zizania palustris</name>
    <name type="common">Northern wild rice</name>
    <dbReference type="NCBI Taxonomy" id="103762"/>
    <lineage>
        <taxon>Eukaryota</taxon>
        <taxon>Viridiplantae</taxon>
        <taxon>Streptophyta</taxon>
        <taxon>Embryophyta</taxon>
        <taxon>Tracheophyta</taxon>
        <taxon>Spermatophyta</taxon>
        <taxon>Magnoliopsida</taxon>
        <taxon>Liliopsida</taxon>
        <taxon>Poales</taxon>
        <taxon>Poaceae</taxon>
        <taxon>BOP clade</taxon>
        <taxon>Oryzoideae</taxon>
        <taxon>Oryzeae</taxon>
        <taxon>Zizaniinae</taxon>
        <taxon>Zizania</taxon>
    </lineage>
</organism>
<name>A0A8J5VA17_ZIZPA</name>
<reference evidence="1" key="1">
    <citation type="journal article" date="2021" name="bioRxiv">
        <title>Whole Genome Assembly and Annotation of Northern Wild Rice, Zizania palustris L., Supports a Whole Genome Duplication in the Zizania Genus.</title>
        <authorList>
            <person name="Haas M."/>
            <person name="Kono T."/>
            <person name="Macchietto M."/>
            <person name="Millas R."/>
            <person name="McGilp L."/>
            <person name="Shao M."/>
            <person name="Duquette J."/>
            <person name="Hirsch C.N."/>
            <person name="Kimball J."/>
        </authorList>
    </citation>
    <scope>NUCLEOTIDE SEQUENCE</scope>
    <source>
        <tissue evidence="1">Fresh leaf tissue</tissue>
    </source>
</reference>
<evidence type="ECO:0000313" key="2">
    <source>
        <dbReference type="Proteomes" id="UP000729402"/>
    </source>
</evidence>
<protein>
    <submittedName>
        <fullName evidence="1">Uncharacterized protein</fullName>
    </submittedName>
</protein>